<protein>
    <recommendedName>
        <fullName evidence="9">Multidrug-efflux transporter</fullName>
    </recommendedName>
</protein>
<evidence type="ECO:0000256" key="6">
    <source>
        <dbReference type="ARBA" id="ARBA00022989"/>
    </source>
</evidence>
<comment type="caution">
    <text evidence="11">The sequence shown here is derived from an EMBL/GenBank/DDBJ whole genome shotgun (WGS) entry which is preliminary data.</text>
</comment>
<evidence type="ECO:0000256" key="3">
    <source>
        <dbReference type="ARBA" id="ARBA00022449"/>
    </source>
</evidence>
<evidence type="ECO:0000256" key="4">
    <source>
        <dbReference type="ARBA" id="ARBA00022475"/>
    </source>
</evidence>
<feature type="transmembrane region" description="Helical" evidence="10">
    <location>
        <begin position="114"/>
        <end position="135"/>
    </location>
</feature>
<evidence type="ECO:0000256" key="7">
    <source>
        <dbReference type="ARBA" id="ARBA00023065"/>
    </source>
</evidence>
<keyword evidence="6 10" id="KW-1133">Transmembrane helix</keyword>
<feature type="transmembrane region" description="Helical" evidence="10">
    <location>
        <begin position="41"/>
        <end position="66"/>
    </location>
</feature>
<feature type="transmembrane region" description="Helical" evidence="10">
    <location>
        <begin position="218"/>
        <end position="239"/>
    </location>
</feature>
<reference evidence="11 12" key="1">
    <citation type="submission" date="2018-03" db="EMBL/GenBank/DDBJ databases">
        <title>Genomic Encyclopedia of Type Strains, Phase III (KMG-III): the genomes of soil and plant-associated and newly described type strains.</title>
        <authorList>
            <person name="Whitman W."/>
        </authorList>
    </citation>
    <scope>NUCLEOTIDE SEQUENCE [LARGE SCALE GENOMIC DNA]</scope>
    <source>
        <strain evidence="11 12">CGMCC 1.9313</strain>
    </source>
</reference>
<feature type="transmembrane region" description="Helical" evidence="10">
    <location>
        <begin position="155"/>
        <end position="173"/>
    </location>
</feature>
<comment type="subcellular location">
    <subcellularLocation>
        <location evidence="1">Cell membrane</location>
        <topology evidence="1">Multi-pass membrane protein</topology>
    </subcellularLocation>
</comment>
<dbReference type="GO" id="GO:0042910">
    <property type="term" value="F:xenobiotic transmembrane transporter activity"/>
    <property type="evidence" value="ECO:0007669"/>
    <property type="project" value="InterPro"/>
</dbReference>
<keyword evidence="5 10" id="KW-0812">Transmembrane</keyword>
<keyword evidence="12" id="KW-1185">Reference proteome</keyword>
<feature type="transmembrane region" description="Helical" evidence="10">
    <location>
        <begin position="303"/>
        <end position="324"/>
    </location>
</feature>
<dbReference type="InterPro" id="IPR002528">
    <property type="entry name" value="MATE_fam"/>
</dbReference>
<keyword evidence="3" id="KW-0050">Antiport</keyword>
<dbReference type="InterPro" id="IPR048279">
    <property type="entry name" value="MdtK-like"/>
</dbReference>
<dbReference type="GO" id="GO:0006811">
    <property type="term" value="P:monoatomic ion transport"/>
    <property type="evidence" value="ECO:0007669"/>
    <property type="project" value="UniProtKB-KW"/>
</dbReference>
<evidence type="ECO:0000313" key="11">
    <source>
        <dbReference type="EMBL" id="PRY51607.1"/>
    </source>
</evidence>
<dbReference type="NCBIfam" id="TIGR00797">
    <property type="entry name" value="matE"/>
    <property type="match status" value="1"/>
</dbReference>
<evidence type="ECO:0000313" key="12">
    <source>
        <dbReference type="Proteomes" id="UP000238034"/>
    </source>
</evidence>
<accession>A0A2T0U111</accession>
<dbReference type="PANTHER" id="PTHR43298">
    <property type="entry name" value="MULTIDRUG RESISTANCE PROTEIN NORM-RELATED"/>
    <property type="match status" value="1"/>
</dbReference>
<dbReference type="GO" id="GO:0015297">
    <property type="term" value="F:antiporter activity"/>
    <property type="evidence" value="ECO:0007669"/>
    <property type="project" value="UniProtKB-KW"/>
</dbReference>
<keyword evidence="8 10" id="KW-0472">Membrane</keyword>
<dbReference type="EMBL" id="PVTH01000007">
    <property type="protein sequence ID" value="PRY51607.1"/>
    <property type="molecule type" value="Genomic_DNA"/>
</dbReference>
<dbReference type="CDD" id="cd13131">
    <property type="entry name" value="MATE_NorM_like"/>
    <property type="match status" value="1"/>
</dbReference>
<dbReference type="PANTHER" id="PTHR43298:SF2">
    <property type="entry name" value="FMN_FAD EXPORTER YEEO-RELATED"/>
    <property type="match status" value="1"/>
</dbReference>
<evidence type="ECO:0000256" key="8">
    <source>
        <dbReference type="ARBA" id="ARBA00023136"/>
    </source>
</evidence>
<sequence length="477" mass="51915">MIYRTPAKSLGYLYLTKVSTFAALKTRGWYMSSEATKTIKLALPIIIGELAQMALHLIDAAMVGAISYKQLAAAALVLNALNIPFVFGIGITISVSQMVSMAHGRRDGNLVSHYFFNGFVLCAIAAVAISCLLVFGRNVLYHLGQDPEVVELALPFMKLMGMSLVPMLLFMTLKQFTDGLEYTRTAMLLSLIGMPINIFLNWLLIYGNLGFPRLELVGAGWATLITRTFIFLLLAFVVLKHSTFKRYILVSRSQWKLKAKTMKELLHIGIPSSLQMGMEAGAFAVSGIIIGTLGAVSQASHQIALSCASFTFMVSMGLAQAGSIRVSNAYGGHNFSLISRIGRSTLITALCYGIFCAVIFAVFRFQLPQLFNDNTEVVGLASGLLLFAAVFQISDSTQAIGAGLLRGIKDVKIPTILVAISYWVVGLPVGYLLAFHFKMGATGMWLGLITGLTLASVFLILRFLRISKRNERMSLAG</sequence>
<gene>
    <name evidence="11" type="ORF">B0I27_107195</name>
</gene>
<feature type="transmembrane region" description="Helical" evidence="10">
    <location>
        <begin position="280"/>
        <end position="297"/>
    </location>
</feature>
<dbReference type="AlphaFoldDB" id="A0A2T0U111"/>
<proteinExistence type="predicted"/>
<feature type="transmembrane region" description="Helical" evidence="10">
    <location>
        <begin position="377"/>
        <end position="394"/>
    </location>
</feature>
<evidence type="ECO:0000256" key="2">
    <source>
        <dbReference type="ARBA" id="ARBA00022448"/>
    </source>
</evidence>
<dbReference type="RefSeq" id="WP_245925511.1">
    <property type="nucleotide sequence ID" value="NZ_PVTH01000007.1"/>
</dbReference>
<dbReference type="GO" id="GO:0005886">
    <property type="term" value="C:plasma membrane"/>
    <property type="evidence" value="ECO:0007669"/>
    <property type="project" value="UniProtKB-SubCell"/>
</dbReference>
<feature type="transmembrane region" description="Helical" evidence="10">
    <location>
        <begin position="415"/>
        <end position="437"/>
    </location>
</feature>
<organism evidence="11 12">
    <name type="scientific">Arcticibacter pallidicorallinus</name>
    <dbReference type="NCBI Taxonomy" id="1259464"/>
    <lineage>
        <taxon>Bacteria</taxon>
        <taxon>Pseudomonadati</taxon>
        <taxon>Bacteroidota</taxon>
        <taxon>Sphingobacteriia</taxon>
        <taxon>Sphingobacteriales</taxon>
        <taxon>Sphingobacteriaceae</taxon>
        <taxon>Arcticibacter</taxon>
    </lineage>
</organism>
<feature type="transmembrane region" description="Helical" evidence="10">
    <location>
        <begin position="345"/>
        <end position="365"/>
    </location>
</feature>
<name>A0A2T0U111_9SPHI</name>
<keyword evidence="7" id="KW-0406">Ion transport</keyword>
<evidence type="ECO:0000256" key="5">
    <source>
        <dbReference type="ARBA" id="ARBA00022692"/>
    </source>
</evidence>
<keyword evidence="4" id="KW-1003">Cell membrane</keyword>
<dbReference type="Proteomes" id="UP000238034">
    <property type="component" value="Unassembled WGS sequence"/>
</dbReference>
<dbReference type="PIRSF" id="PIRSF006603">
    <property type="entry name" value="DinF"/>
    <property type="match status" value="1"/>
</dbReference>
<feature type="transmembrane region" description="Helical" evidence="10">
    <location>
        <begin position="443"/>
        <end position="464"/>
    </location>
</feature>
<keyword evidence="2" id="KW-0813">Transport</keyword>
<evidence type="ECO:0000256" key="10">
    <source>
        <dbReference type="SAM" id="Phobius"/>
    </source>
</evidence>
<dbReference type="InterPro" id="IPR050222">
    <property type="entry name" value="MATE_MdtK"/>
</dbReference>
<evidence type="ECO:0000256" key="1">
    <source>
        <dbReference type="ARBA" id="ARBA00004651"/>
    </source>
</evidence>
<evidence type="ECO:0000256" key="9">
    <source>
        <dbReference type="ARBA" id="ARBA00031636"/>
    </source>
</evidence>
<feature type="transmembrane region" description="Helical" evidence="10">
    <location>
        <begin position="72"/>
        <end position="93"/>
    </location>
</feature>
<dbReference type="Pfam" id="PF01554">
    <property type="entry name" value="MatE"/>
    <property type="match status" value="2"/>
</dbReference>
<feature type="transmembrane region" description="Helical" evidence="10">
    <location>
        <begin position="185"/>
        <end position="206"/>
    </location>
</feature>